<reference evidence="2" key="2">
    <citation type="journal article" date="2024" name="Plant">
        <title>Genomic evolution and insights into agronomic trait innovations of Sesamum species.</title>
        <authorList>
            <person name="Miao H."/>
            <person name="Wang L."/>
            <person name="Qu L."/>
            <person name="Liu H."/>
            <person name="Sun Y."/>
            <person name="Le M."/>
            <person name="Wang Q."/>
            <person name="Wei S."/>
            <person name="Zheng Y."/>
            <person name="Lin W."/>
            <person name="Duan Y."/>
            <person name="Cao H."/>
            <person name="Xiong S."/>
            <person name="Wang X."/>
            <person name="Wei L."/>
            <person name="Li C."/>
            <person name="Ma Q."/>
            <person name="Ju M."/>
            <person name="Zhao R."/>
            <person name="Li G."/>
            <person name="Mu C."/>
            <person name="Tian Q."/>
            <person name="Mei H."/>
            <person name="Zhang T."/>
            <person name="Gao T."/>
            <person name="Zhang H."/>
        </authorList>
    </citation>
    <scope>NUCLEOTIDE SEQUENCE</scope>
    <source>
        <strain evidence="2">G02</strain>
    </source>
</reference>
<organism evidence="2">
    <name type="scientific">Sesamum radiatum</name>
    <name type="common">Black benniseed</name>
    <dbReference type="NCBI Taxonomy" id="300843"/>
    <lineage>
        <taxon>Eukaryota</taxon>
        <taxon>Viridiplantae</taxon>
        <taxon>Streptophyta</taxon>
        <taxon>Embryophyta</taxon>
        <taxon>Tracheophyta</taxon>
        <taxon>Spermatophyta</taxon>
        <taxon>Magnoliopsida</taxon>
        <taxon>eudicotyledons</taxon>
        <taxon>Gunneridae</taxon>
        <taxon>Pentapetalae</taxon>
        <taxon>asterids</taxon>
        <taxon>lamiids</taxon>
        <taxon>Lamiales</taxon>
        <taxon>Pedaliaceae</taxon>
        <taxon>Sesamum</taxon>
    </lineage>
</organism>
<feature type="region of interest" description="Disordered" evidence="1">
    <location>
        <begin position="200"/>
        <end position="246"/>
    </location>
</feature>
<evidence type="ECO:0000256" key="1">
    <source>
        <dbReference type="SAM" id="MobiDB-lite"/>
    </source>
</evidence>
<dbReference type="EMBL" id="JACGWJ010000027">
    <property type="protein sequence ID" value="KAL0309184.1"/>
    <property type="molecule type" value="Genomic_DNA"/>
</dbReference>
<evidence type="ECO:0000313" key="2">
    <source>
        <dbReference type="EMBL" id="KAL0309184.1"/>
    </source>
</evidence>
<reference evidence="2" key="1">
    <citation type="submission" date="2020-06" db="EMBL/GenBank/DDBJ databases">
        <authorList>
            <person name="Li T."/>
            <person name="Hu X."/>
            <person name="Zhang T."/>
            <person name="Song X."/>
            <person name="Zhang H."/>
            <person name="Dai N."/>
            <person name="Sheng W."/>
            <person name="Hou X."/>
            <person name="Wei L."/>
        </authorList>
    </citation>
    <scope>NUCLEOTIDE SEQUENCE</scope>
    <source>
        <strain evidence="2">G02</strain>
        <tissue evidence="2">Leaf</tissue>
    </source>
</reference>
<proteinExistence type="predicted"/>
<dbReference type="AlphaFoldDB" id="A0AAW2KR25"/>
<comment type="caution">
    <text evidence="2">The sequence shown here is derived from an EMBL/GenBank/DDBJ whole genome shotgun (WGS) entry which is preliminary data.</text>
</comment>
<accession>A0AAW2KR25</accession>
<gene>
    <name evidence="2" type="ORF">Sradi_5860700</name>
</gene>
<feature type="compositionally biased region" description="Polar residues" evidence="1">
    <location>
        <begin position="226"/>
        <end position="240"/>
    </location>
</feature>
<name>A0AAW2KR25_SESRA</name>
<sequence>MAQLEARLQFPIPSFFFEISTLFEIPLNQLVPKAFSILVGFYILVRNLGENPSAQFHSFFMLKKASPGLLYFTSQRDAHFLPSDSSVKEWKSHYFFVSSPIPWAFPTEWISVTPDSLRCSTHTRLATFQTLLERLNSFLYDPRKLIHPTLLFCYGLSPKEVVMDSTAGIILHMNFLFLIYDFLHDVVLTSPYFLQSICSTSSTSTSDPKGKRKSKPLSPPAKKTKVSSTSFAAPRSSTRAGTPCPSVVQIKREKLSSTETSSLLREEAESSRVADFVKGLLAPPNKIFLESLLRDKS</sequence>
<protein>
    <submittedName>
        <fullName evidence="2">Uncharacterized protein</fullName>
    </submittedName>
</protein>